<reference evidence="1" key="1">
    <citation type="submission" date="2022-01" db="EMBL/GenBank/DDBJ databases">
        <authorList>
            <person name="Wang Y."/>
        </authorList>
    </citation>
    <scope>NUCLEOTIDE SEQUENCE</scope>
    <source>
        <strain evidence="1">WB101</strain>
    </source>
</reference>
<sequence>MEKMKTHTYLEKIFSKVVLLMFIALTIIQPPALLMAQNQEFEEANQIMQGMNESLKEVNADIEQVQSYYQQLKDCLSGAGETGTECQQYIDLLYNMEGGGIELQDQVMTVKELGNQIIQRFEETNAFQMLNDAAERFGSIGTMVDNSANAMAFAQKFNPEGAREDPTRALRMIGEAIGGAAGSLPYPMDKIFEGYANSVTVIIGRLNQLQNKIEEARQGSLGASYSGYAAAQEFFDTNFASNSRLSIEFFDVTSQFRLLGGDVQVFQNLGSLTSEYYVYKGDTNRGWIAPTVFSEIYNYFEAVPSSDKSEVTVGYRAELIVSQAISNPRAEINEAKEHYNTFREIDTQFYVRRILEEMQLLNSMNSLVEAGEDAFIGYWLLIASKHREIRNIVEVITGYVYSEGKVLKETESGREPAPGELVTLTVSGGGTGQVSSEENGDYFVYTRGREGSDFTITAGQGEERFEESGNFYQQGFDGFNLILKSVEEIPVSLTISPAEASLEIDGSVSFTVFAVFDDESTRNVTELATWNTGSSSFTATEAGETTVTATYLGLSASAVVIVEEAAPQCNEPSEVLDEETGNCVCNTAEGYEMNEELGKCINIDEALEEVTEEGDALCDEQSLIASLARLDEIVASGNRLAANFRATVNKFMKEVNDQNSDICENTIIAAAFAGAKDQQAEYQVLVDEATRLSTDLILESSLCPLEDVEIDINSILQKISQLGPIQGEMEDGLAMMEDQLQQQSCDTQEVEDQGDTIAERDDPEVIQAGGTGATEICGDGIDNDGNGLIDDGCAGASNFNVTISLYDSGNLADDVFGLSVSGQGNLGNTPEGGLRVYPLRLSPGSYVATITVIKAPDNQGTYTISIMEGSQVLNSSTGSPPQGSVIDVPFSVGGNSDATAETESMLPMLMNSMRQIDQTEGSN</sequence>
<dbReference type="EMBL" id="JAKLWS010000002">
    <property type="protein sequence ID" value="MCG2587387.1"/>
    <property type="molecule type" value="Genomic_DNA"/>
</dbReference>
<keyword evidence="2" id="KW-1185">Reference proteome</keyword>
<reference evidence="1" key="2">
    <citation type="submission" date="2024-05" db="EMBL/GenBank/DDBJ databases">
        <title>Rhodohalobacter halophilus gen. nov., sp. nov., a moderately halophilic member of the family Balneolaceae.</title>
        <authorList>
            <person name="Xia J."/>
        </authorList>
    </citation>
    <scope>NUCLEOTIDE SEQUENCE</scope>
    <source>
        <strain evidence="1">WB101</strain>
    </source>
</reference>
<dbReference type="Proteomes" id="UP001165366">
    <property type="component" value="Unassembled WGS sequence"/>
</dbReference>
<proteinExistence type="predicted"/>
<organism evidence="1 2">
    <name type="scientific">Rhodohalobacter sulfatireducens</name>
    <dbReference type="NCBI Taxonomy" id="2911366"/>
    <lineage>
        <taxon>Bacteria</taxon>
        <taxon>Pseudomonadati</taxon>
        <taxon>Balneolota</taxon>
        <taxon>Balneolia</taxon>
        <taxon>Balneolales</taxon>
        <taxon>Balneolaceae</taxon>
        <taxon>Rhodohalobacter</taxon>
    </lineage>
</organism>
<gene>
    <name evidence="1" type="ORF">L6773_02335</name>
</gene>
<comment type="caution">
    <text evidence="1">The sequence shown here is derived from an EMBL/GenBank/DDBJ whole genome shotgun (WGS) entry which is preliminary data.</text>
</comment>
<evidence type="ECO:0000313" key="2">
    <source>
        <dbReference type="Proteomes" id="UP001165366"/>
    </source>
</evidence>
<protein>
    <submittedName>
        <fullName evidence="1">DUF3869 domain-containing protein</fullName>
    </submittedName>
</protein>
<name>A0ABS9K949_9BACT</name>
<accession>A0ABS9K949</accession>
<dbReference type="Gene3D" id="2.60.40.1080">
    <property type="match status" value="1"/>
</dbReference>
<evidence type="ECO:0000313" key="1">
    <source>
        <dbReference type="EMBL" id="MCG2587387.1"/>
    </source>
</evidence>